<sequence length="680" mass="76944">MGILLRVRMLRLVTCFLRAEEQPANAFTKALRRTAWFGTLTKAPFVRSAMRALCREEEGKKRVRALSAVRRQRHLPGHCMVSAAALSRINAGDEVKAENRGGVRRRRGRIFPKATRFKRDELLNMWIAEGLVNANADEDLEDKEDNGMFHMHDLIHELAGRASGSDCFRFEEGDPKRKTPPGNTRYLYVDLYDPMEVLEGIGKLALLRTLGHFNVKKEKGYELQQLGSLNHLHASLEISGLENVKSKAAALQAKLVDKKYLTEVSLVWTEHHSCPLGLQAELSEDQQRLRNLQRLKLELCLKLEALPEIRELVHLHELILRSLPKLKSLPILPQNLKTLQISDCEALLLTCAEDVEFLKLMFDQTRQTVPSLNITDSGEMYRIADEEPITFRELMRNISDSFGGRRHQYVHPGMVSRAVPFICGQTNDDDYCKVLLPFSLEDLSISGCIVTDTVVNNWIKGSSGLVRLELGCIPFFTKISCDAISVLSKLRMLSIGNCFHFTSIEGISEFTRETLDFTIVGCPNISSLGDDEKIRVVGSICIDGLSVVKKLFSREACARHYFLQILCSEKLGDEEVLLQFDSLLTLWFEDCSIDMLPSNLECLTSMCCLVLNGCKNIQSLPTLPAKLQYFVACDCHERFVETCKKKDHPNWRNIEHVPDVILRTDALPLNTITSLVLQDL</sequence>
<protein>
    <submittedName>
        <fullName evidence="4">Uncharacterized protein</fullName>
    </submittedName>
</protein>
<feature type="domain" description="Disease resistance protein winged helix" evidence="2">
    <location>
        <begin position="110"/>
        <end position="142"/>
    </location>
</feature>
<name>A0A811RYA2_9POAL</name>
<dbReference type="AlphaFoldDB" id="A0A811RYA2"/>
<dbReference type="InterPro" id="IPR032675">
    <property type="entry name" value="LRR_dom_sf"/>
</dbReference>
<gene>
    <name evidence="4" type="ORF">NCGR_LOCUS59063</name>
</gene>
<dbReference type="Pfam" id="PF25019">
    <property type="entry name" value="LRR_R13L1-DRL21"/>
    <property type="match status" value="1"/>
</dbReference>
<feature type="signal peptide" evidence="1">
    <location>
        <begin position="1"/>
        <end position="19"/>
    </location>
</feature>
<reference evidence="4" key="1">
    <citation type="submission" date="2020-10" db="EMBL/GenBank/DDBJ databases">
        <authorList>
            <person name="Han B."/>
            <person name="Lu T."/>
            <person name="Zhao Q."/>
            <person name="Huang X."/>
            <person name="Zhao Y."/>
        </authorList>
    </citation>
    <scope>NUCLEOTIDE SEQUENCE</scope>
</reference>
<keyword evidence="5" id="KW-1185">Reference proteome</keyword>
<dbReference type="PANTHER" id="PTHR47186:SF3">
    <property type="entry name" value="OS09G0267800 PROTEIN"/>
    <property type="match status" value="1"/>
</dbReference>
<dbReference type="Proteomes" id="UP000604825">
    <property type="component" value="Unassembled WGS sequence"/>
</dbReference>
<dbReference type="SUPFAM" id="SSF52058">
    <property type="entry name" value="L domain-like"/>
    <property type="match status" value="1"/>
</dbReference>
<evidence type="ECO:0000259" key="2">
    <source>
        <dbReference type="Pfam" id="PF23559"/>
    </source>
</evidence>
<dbReference type="InterPro" id="IPR058922">
    <property type="entry name" value="WHD_DRP"/>
</dbReference>
<proteinExistence type="predicted"/>
<evidence type="ECO:0000313" key="5">
    <source>
        <dbReference type="Proteomes" id="UP000604825"/>
    </source>
</evidence>
<dbReference type="PANTHER" id="PTHR47186">
    <property type="entry name" value="LEUCINE-RICH REPEAT-CONTAINING PROTEIN 57"/>
    <property type="match status" value="1"/>
</dbReference>
<dbReference type="Pfam" id="PF23559">
    <property type="entry name" value="WHD_DRP"/>
    <property type="match status" value="1"/>
</dbReference>
<organism evidence="4 5">
    <name type="scientific">Miscanthus lutarioriparius</name>
    <dbReference type="NCBI Taxonomy" id="422564"/>
    <lineage>
        <taxon>Eukaryota</taxon>
        <taxon>Viridiplantae</taxon>
        <taxon>Streptophyta</taxon>
        <taxon>Embryophyta</taxon>
        <taxon>Tracheophyta</taxon>
        <taxon>Spermatophyta</taxon>
        <taxon>Magnoliopsida</taxon>
        <taxon>Liliopsida</taxon>
        <taxon>Poales</taxon>
        <taxon>Poaceae</taxon>
        <taxon>PACMAD clade</taxon>
        <taxon>Panicoideae</taxon>
        <taxon>Andropogonodae</taxon>
        <taxon>Andropogoneae</taxon>
        <taxon>Saccharinae</taxon>
        <taxon>Miscanthus</taxon>
    </lineage>
</organism>
<accession>A0A811RYA2</accession>
<evidence type="ECO:0000259" key="3">
    <source>
        <dbReference type="Pfam" id="PF25019"/>
    </source>
</evidence>
<dbReference type="EMBL" id="CAJGYO010000017">
    <property type="protein sequence ID" value="CAD6334965.1"/>
    <property type="molecule type" value="Genomic_DNA"/>
</dbReference>
<dbReference type="OrthoDB" id="615095at2759"/>
<comment type="caution">
    <text evidence="4">The sequence shown here is derived from an EMBL/GenBank/DDBJ whole genome shotgun (WGS) entry which is preliminary data.</text>
</comment>
<dbReference type="InterPro" id="IPR056789">
    <property type="entry name" value="LRR_R13L1-DRL21"/>
</dbReference>
<feature type="domain" description="R13L1/DRL21-like LRR repeat region" evidence="3">
    <location>
        <begin position="223"/>
        <end position="343"/>
    </location>
</feature>
<dbReference type="Gene3D" id="3.80.10.10">
    <property type="entry name" value="Ribonuclease Inhibitor"/>
    <property type="match status" value="2"/>
</dbReference>
<keyword evidence="1" id="KW-0732">Signal</keyword>
<feature type="chain" id="PRO_5033019616" evidence="1">
    <location>
        <begin position="20"/>
        <end position="680"/>
    </location>
</feature>
<evidence type="ECO:0000256" key="1">
    <source>
        <dbReference type="SAM" id="SignalP"/>
    </source>
</evidence>
<evidence type="ECO:0000313" key="4">
    <source>
        <dbReference type="EMBL" id="CAD6334965.1"/>
    </source>
</evidence>